<organism evidence="2 3">
    <name type="scientific">Rhizoctonia solani</name>
    <dbReference type="NCBI Taxonomy" id="456999"/>
    <lineage>
        <taxon>Eukaryota</taxon>
        <taxon>Fungi</taxon>
        <taxon>Dikarya</taxon>
        <taxon>Basidiomycota</taxon>
        <taxon>Agaricomycotina</taxon>
        <taxon>Agaricomycetes</taxon>
        <taxon>Cantharellales</taxon>
        <taxon>Ceratobasidiaceae</taxon>
        <taxon>Rhizoctonia</taxon>
    </lineage>
</organism>
<name>A0A8H2WPT7_9AGAM</name>
<sequence>MSSPPGTPRPKKRLRQLLTEPFKRSRSQSGSPSHSSQPLPQQGSGAFSSADAGSNQSPACITGTPLADITVTSAPGADPSHVPVTAALDVPIIVEPSDDGSGMTYPTVMQVTTSHNDPQADIPPNPTSVHPGSNLTGTPGSIIGIAEHRDTASNPGLSSPEPEHTSETAVIPANTVALTSHERHRNVAWNGPRKSLQVLKVFPPLGSAIESLLSCLDGLEVAVQNRHDFEDLAAELTVLSDSLKQHIGGSSSALLSDSVTSTV</sequence>
<evidence type="ECO:0000256" key="1">
    <source>
        <dbReference type="SAM" id="MobiDB-lite"/>
    </source>
</evidence>
<protein>
    <submittedName>
        <fullName evidence="2">Uncharacterized protein</fullName>
    </submittedName>
</protein>
<evidence type="ECO:0000313" key="2">
    <source>
        <dbReference type="EMBL" id="CAE6393348.1"/>
    </source>
</evidence>
<gene>
    <name evidence="2" type="ORF">RDB_LOCUS31792</name>
</gene>
<dbReference type="AlphaFoldDB" id="A0A8H2WPT7"/>
<reference evidence="2" key="1">
    <citation type="submission" date="2021-01" db="EMBL/GenBank/DDBJ databases">
        <authorList>
            <person name="Kaushik A."/>
        </authorList>
    </citation>
    <scope>NUCLEOTIDE SEQUENCE</scope>
    <source>
        <strain evidence="2">AG2-2IIIB</strain>
    </source>
</reference>
<evidence type="ECO:0000313" key="3">
    <source>
        <dbReference type="Proteomes" id="UP000663843"/>
    </source>
</evidence>
<proteinExistence type="predicted"/>
<feature type="region of interest" description="Disordered" evidence="1">
    <location>
        <begin position="1"/>
        <end position="63"/>
    </location>
</feature>
<accession>A0A8H2WPT7</accession>
<dbReference type="Proteomes" id="UP000663843">
    <property type="component" value="Unassembled WGS sequence"/>
</dbReference>
<dbReference type="EMBL" id="CAJMWT010001338">
    <property type="protein sequence ID" value="CAE6393348.1"/>
    <property type="molecule type" value="Genomic_DNA"/>
</dbReference>
<comment type="caution">
    <text evidence="2">The sequence shown here is derived from an EMBL/GenBank/DDBJ whole genome shotgun (WGS) entry which is preliminary data.</text>
</comment>
<feature type="compositionally biased region" description="Low complexity" evidence="1">
    <location>
        <begin position="27"/>
        <end position="54"/>
    </location>
</feature>
<feature type="non-terminal residue" evidence="2">
    <location>
        <position position="1"/>
    </location>
</feature>